<dbReference type="PANTHER" id="PTHR43450:SF1">
    <property type="entry name" value="ASPARTATE--TRNA LIGASE, CYTOPLASMIC"/>
    <property type="match status" value="1"/>
</dbReference>
<accession>D3Q8T8</accession>
<feature type="binding site" evidence="9">
    <location>
        <position position="373"/>
    </location>
    <ligand>
        <name>L-aspartate</name>
        <dbReference type="ChEBI" id="CHEBI:29991"/>
    </ligand>
</feature>
<dbReference type="GO" id="GO:0006422">
    <property type="term" value="P:aspartyl-tRNA aminoacylation"/>
    <property type="evidence" value="ECO:0007669"/>
    <property type="project" value="UniProtKB-UniRule"/>
</dbReference>
<feature type="binding site" evidence="9">
    <location>
        <begin position="418"/>
        <end position="421"/>
    </location>
    <ligand>
        <name>ATP</name>
        <dbReference type="ChEBI" id="CHEBI:30616"/>
    </ligand>
</feature>
<dbReference type="NCBIfam" id="NF003483">
    <property type="entry name" value="PRK05159.1"/>
    <property type="match status" value="1"/>
</dbReference>
<dbReference type="InterPro" id="IPR004364">
    <property type="entry name" value="Aa-tRNA-synt_II"/>
</dbReference>
<keyword evidence="4 9" id="KW-0436">Ligase</keyword>
<dbReference type="PRINTS" id="PR01042">
    <property type="entry name" value="TRNASYNTHASP"/>
</dbReference>
<evidence type="ECO:0000313" key="11">
    <source>
        <dbReference type="EMBL" id="ADD44530.1"/>
    </source>
</evidence>
<organism evidence="11 12">
    <name type="scientific">Stackebrandtia nassauensis (strain DSM 44728 / CIP 108903 / NRRL B-16338 / NBRC 102104 / LLR-40K-21)</name>
    <dbReference type="NCBI Taxonomy" id="446470"/>
    <lineage>
        <taxon>Bacteria</taxon>
        <taxon>Bacillati</taxon>
        <taxon>Actinomycetota</taxon>
        <taxon>Actinomycetes</taxon>
        <taxon>Glycomycetales</taxon>
        <taxon>Glycomycetaceae</taxon>
        <taxon>Stackebrandtia</taxon>
    </lineage>
</organism>
<evidence type="ECO:0000259" key="10">
    <source>
        <dbReference type="PROSITE" id="PS50862"/>
    </source>
</evidence>
<dbReference type="InterPro" id="IPR004523">
    <property type="entry name" value="Asp-tRNA_synthase_2"/>
</dbReference>
<evidence type="ECO:0000256" key="3">
    <source>
        <dbReference type="ARBA" id="ARBA00022490"/>
    </source>
</evidence>
<evidence type="ECO:0000256" key="1">
    <source>
        <dbReference type="ARBA" id="ARBA00004496"/>
    </source>
</evidence>
<dbReference type="Pfam" id="PF00152">
    <property type="entry name" value="tRNA-synt_2"/>
    <property type="match status" value="1"/>
</dbReference>
<comment type="function">
    <text evidence="9">Aspartyl-tRNA synthetase with relaxed tRNA specificity since it is able to aspartylate not only its cognate tRNA(Asp) but also tRNA(Asn). Reaction proceeds in two steps: L-aspartate is first activated by ATP to form Asp-AMP and then transferred to the acceptor end of tRNA(Asp/Asn).</text>
</comment>
<dbReference type="GO" id="GO:0005524">
    <property type="term" value="F:ATP binding"/>
    <property type="evidence" value="ECO:0007669"/>
    <property type="project" value="UniProtKB-UniRule"/>
</dbReference>
<dbReference type="EC" id="6.1.1.23" evidence="9"/>
<dbReference type="InterPro" id="IPR012340">
    <property type="entry name" value="NA-bd_OB-fold"/>
</dbReference>
<dbReference type="EMBL" id="CP001778">
    <property type="protein sequence ID" value="ADD44530.1"/>
    <property type="molecule type" value="Genomic_DNA"/>
</dbReference>
<dbReference type="InterPro" id="IPR045864">
    <property type="entry name" value="aa-tRNA-synth_II/BPL/LPL"/>
</dbReference>
<evidence type="ECO:0000313" key="12">
    <source>
        <dbReference type="Proteomes" id="UP000000844"/>
    </source>
</evidence>
<evidence type="ECO:0000256" key="4">
    <source>
        <dbReference type="ARBA" id="ARBA00022598"/>
    </source>
</evidence>
<dbReference type="Gene3D" id="3.30.930.10">
    <property type="entry name" value="Bira Bifunctional Protein, Domain 2"/>
    <property type="match status" value="1"/>
</dbReference>
<dbReference type="SUPFAM" id="SSF50249">
    <property type="entry name" value="Nucleic acid-binding proteins"/>
    <property type="match status" value="1"/>
</dbReference>
<dbReference type="InterPro" id="IPR002312">
    <property type="entry name" value="Asp/Asn-tRNA-synth_IIb"/>
</dbReference>
<keyword evidence="12" id="KW-1185">Reference proteome</keyword>
<keyword evidence="6 9" id="KW-0067">ATP-binding</keyword>
<evidence type="ECO:0000256" key="9">
    <source>
        <dbReference type="HAMAP-Rule" id="MF_02075"/>
    </source>
</evidence>
<keyword evidence="3 9" id="KW-0963">Cytoplasm</keyword>
<dbReference type="Pfam" id="PF01336">
    <property type="entry name" value="tRNA_anti-codon"/>
    <property type="match status" value="1"/>
</dbReference>
<comment type="subcellular location">
    <subcellularLocation>
        <location evidence="1 9">Cytoplasm</location>
    </subcellularLocation>
</comment>
<evidence type="ECO:0000256" key="7">
    <source>
        <dbReference type="ARBA" id="ARBA00022917"/>
    </source>
</evidence>
<feature type="binding site" evidence="9">
    <location>
        <position position="377"/>
    </location>
    <ligand>
        <name>L-aspartate</name>
        <dbReference type="ChEBI" id="CHEBI:29991"/>
    </ligand>
</feature>
<dbReference type="InterPro" id="IPR004365">
    <property type="entry name" value="NA-bd_OB_tRNA"/>
</dbReference>
<keyword evidence="7 9" id="KW-0648">Protein biosynthesis</keyword>
<dbReference type="PROSITE" id="PS50862">
    <property type="entry name" value="AA_TRNA_LIGASE_II"/>
    <property type="match status" value="1"/>
</dbReference>
<dbReference type="GO" id="GO:0050560">
    <property type="term" value="F:aspartate-tRNA(Asn) ligase activity"/>
    <property type="evidence" value="ECO:0007669"/>
    <property type="project" value="UniProtKB-EC"/>
</dbReference>
<dbReference type="STRING" id="446470.Snas_4889"/>
<protein>
    <recommendedName>
        <fullName evidence="9">Aspartate--tRNA(Asp/Asn) ligase</fullName>
        <ecNumber evidence="9">6.1.1.23</ecNumber>
    </recommendedName>
    <alternativeName>
        <fullName evidence="9">Aspartyl-tRNA synthetase</fullName>
        <shortName evidence="9">AspRS</shortName>
    </alternativeName>
    <alternativeName>
        <fullName evidence="9">Non-discriminating aspartyl-tRNA synthetase</fullName>
        <shortName evidence="9">ND-AspRS</shortName>
    </alternativeName>
</protein>
<feature type="binding site" evidence="9">
    <location>
        <position position="370"/>
    </location>
    <ligand>
        <name>ATP</name>
        <dbReference type="ChEBI" id="CHEBI:30616"/>
    </ligand>
</feature>
<dbReference type="GO" id="GO:0005829">
    <property type="term" value="C:cytosol"/>
    <property type="evidence" value="ECO:0007669"/>
    <property type="project" value="TreeGrafter"/>
</dbReference>
<comment type="subunit">
    <text evidence="9">Homodimer.</text>
</comment>
<keyword evidence="8 9" id="KW-0030">Aminoacyl-tRNA synthetase</keyword>
<sequence>MSTSMTAPSPAAPTTPPRVLSAALSEHVGARIRIAGWLHRRRLLKSVAFAIVRDRSGLAQVVVSEEVARARLEELNEETVVEVTGTVVANPAAPGGVELVEPVITVLGEAEAPPFDLYRPSLRATLPTLLDRAPVSLRHPRRKAAFELASAATMGFRETVAAMDFTEIFTPKIVASATESGANVFAIDYFGRPGYLAQSPQFYKQTMVGVFERVFEVGPVFRAEPHDTVRHLAEYTSLDVEFGFIESYRDVAEVLREVVAGMVSAVAERAAAAVALLEPVVPQVPSRFPELHFAEALELISRETGEDLSGVNDLSPAHERWVGEWARREHGSDFAVVVGYPMSKRPFYTAEDPGRPGYSDSFDLLFRGTEMVTGGRRLHRYADYLAAIAAQGGSPEPYAGYLEAFKHGMPPHGGFAIGLERFVAQLTGVANIREVTLFPRDLHRIAP</sequence>
<name>D3Q8T8_STANL</name>
<dbReference type="HAMAP" id="MF_02075">
    <property type="entry name" value="Asp_tRNA_synth_type2"/>
    <property type="match status" value="1"/>
</dbReference>
<dbReference type="SUPFAM" id="SSF55681">
    <property type="entry name" value="Class II aaRS and biotin synthetases"/>
    <property type="match status" value="1"/>
</dbReference>
<feature type="region of interest" description="Aspartate" evidence="9">
    <location>
        <begin position="201"/>
        <end position="204"/>
    </location>
</feature>
<dbReference type="GO" id="GO:0003723">
    <property type="term" value="F:RNA binding"/>
    <property type="evidence" value="ECO:0007669"/>
    <property type="project" value="TreeGrafter"/>
</dbReference>
<feature type="binding site" evidence="9">
    <location>
        <position position="179"/>
    </location>
    <ligand>
        <name>L-aspartate</name>
        <dbReference type="ChEBI" id="CHEBI:29991"/>
    </ligand>
</feature>
<dbReference type="GO" id="GO:0017101">
    <property type="term" value="C:aminoacyl-tRNA synthetase multienzyme complex"/>
    <property type="evidence" value="ECO:0007669"/>
    <property type="project" value="TreeGrafter"/>
</dbReference>
<evidence type="ECO:0000256" key="5">
    <source>
        <dbReference type="ARBA" id="ARBA00022741"/>
    </source>
</evidence>
<evidence type="ECO:0000256" key="8">
    <source>
        <dbReference type="ARBA" id="ARBA00023146"/>
    </source>
</evidence>
<dbReference type="Gene3D" id="2.40.50.140">
    <property type="entry name" value="Nucleic acid-binding proteins"/>
    <property type="match status" value="1"/>
</dbReference>
<proteinExistence type="inferred from homology"/>
<dbReference type="RefSeq" id="WP_013020101.1">
    <property type="nucleotide sequence ID" value="NC_013947.1"/>
</dbReference>
<feature type="domain" description="Aminoacyl-transfer RNA synthetases class-II family profile" evidence="10">
    <location>
        <begin position="156"/>
        <end position="447"/>
    </location>
</feature>
<comment type="catalytic activity">
    <reaction evidence="9">
        <text>tRNA(Asx) + L-aspartate + ATP = L-aspartyl-tRNA(Asx) + AMP + diphosphate</text>
        <dbReference type="Rhea" id="RHEA:18349"/>
        <dbReference type="Rhea" id="RHEA-COMP:9710"/>
        <dbReference type="Rhea" id="RHEA-COMP:9711"/>
        <dbReference type="ChEBI" id="CHEBI:29991"/>
        <dbReference type="ChEBI" id="CHEBI:30616"/>
        <dbReference type="ChEBI" id="CHEBI:33019"/>
        <dbReference type="ChEBI" id="CHEBI:78442"/>
        <dbReference type="ChEBI" id="CHEBI:78516"/>
        <dbReference type="ChEBI" id="CHEBI:456215"/>
        <dbReference type="EC" id="6.1.1.23"/>
    </reaction>
</comment>
<feature type="binding site" evidence="9">
    <location>
        <begin position="230"/>
        <end position="232"/>
    </location>
    <ligand>
        <name>ATP</name>
        <dbReference type="ChEBI" id="CHEBI:30616"/>
    </ligand>
</feature>
<dbReference type="Proteomes" id="UP000000844">
    <property type="component" value="Chromosome"/>
</dbReference>
<dbReference type="GO" id="GO:0004815">
    <property type="term" value="F:aspartate-tRNA ligase activity"/>
    <property type="evidence" value="ECO:0007669"/>
    <property type="project" value="UniProtKB-UniRule"/>
</dbReference>
<dbReference type="HOGENOM" id="CLU_004553_2_1_11"/>
<feature type="binding site" evidence="9">
    <location>
        <position position="222"/>
    </location>
    <ligand>
        <name>L-aspartate</name>
        <dbReference type="ChEBI" id="CHEBI:29991"/>
    </ligand>
</feature>
<evidence type="ECO:0000256" key="6">
    <source>
        <dbReference type="ARBA" id="ARBA00022840"/>
    </source>
</evidence>
<feature type="site" description="Important for tRNA non-discrimination" evidence="9">
    <location>
        <position position="94"/>
    </location>
</feature>
<reference evidence="11 12" key="1">
    <citation type="journal article" date="2009" name="Stand. Genomic Sci.">
        <title>Complete genome sequence of Stackebrandtia nassauensis type strain (LLR-40K-21).</title>
        <authorList>
            <person name="Munk C."/>
            <person name="Lapidus A."/>
            <person name="Copeland A."/>
            <person name="Jando M."/>
            <person name="Mayilraj S."/>
            <person name="Glavina Del Rio T."/>
            <person name="Nolan M."/>
            <person name="Chen F."/>
            <person name="Lucas S."/>
            <person name="Tice H."/>
            <person name="Cheng J.F."/>
            <person name="Han C."/>
            <person name="Detter J.C."/>
            <person name="Bruce D."/>
            <person name="Goodwin L."/>
            <person name="Chain P."/>
            <person name="Pitluck S."/>
            <person name="Goker M."/>
            <person name="Ovchinikova G."/>
            <person name="Pati A."/>
            <person name="Ivanova N."/>
            <person name="Mavromatis K."/>
            <person name="Chen A."/>
            <person name="Palaniappan K."/>
            <person name="Land M."/>
            <person name="Hauser L."/>
            <person name="Chang Y.J."/>
            <person name="Jeffries C.D."/>
            <person name="Bristow J."/>
            <person name="Eisen J.A."/>
            <person name="Markowitz V."/>
            <person name="Hugenholtz P."/>
            <person name="Kyrpides N.C."/>
            <person name="Klenk H.P."/>
        </authorList>
    </citation>
    <scope>NUCLEOTIDE SEQUENCE [LARGE SCALE GENOMIC DNA]</scope>
    <source>
        <strain evidence="12">DSM 44728 / CIP 108903 / NRRL B-16338 / NBRC 102104 / LLR-40K-21</strain>
    </source>
</reference>
<gene>
    <name evidence="9" type="primary">aspS</name>
    <name evidence="11" type="ordered locus">Snas_4889</name>
</gene>
<dbReference type="InterPro" id="IPR006195">
    <property type="entry name" value="aa-tRNA-synth_II"/>
</dbReference>
<dbReference type="KEGG" id="sna:Snas_4889"/>
<dbReference type="AlphaFoldDB" id="D3Q8T8"/>
<comment type="similarity">
    <text evidence="2 9">Belongs to the class-II aminoacyl-tRNA synthetase family. Type 2 subfamily.</text>
</comment>
<evidence type="ECO:0000256" key="2">
    <source>
        <dbReference type="ARBA" id="ARBA00005312"/>
    </source>
</evidence>
<keyword evidence="5 9" id="KW-0547">Nucleotide-binding</keyword>
<dbReference type="eggNOG" id="COG0017">
    <property type="taxonomic scope" value="Bacteria"/>
</dbReference>
<feature type="binding site" evidence="9">
    <location>
        <begin position="222"/>
        <end position="224"/>
    </location>
    <ligand>
        <name>ATP</name>
        <dbReference type="ChEBI" id="CHEBI:30616"/>
    </ligand>
</feature>
<dbReference type="PANTHER" id="PTHR43450">
    <property type="entry name" value="ASPARTYL-TRNA SYNTHETASE"/>
    <property type="match status" value="1"/>
</dbReference>